<sequence>MKKVFGVHSRRGYWVIALFFVVLFSTIILLSLNKLTSQKLSAQSKITSPASNQVFDPVLPDAPVYLTKDFNFHNDYQQESWQVYANVTDQKGDSYGIQWSYFRLATEDRKEEGWRNPQLYIAYAVVSNAHRVWQHQRVARGGIGQAGTSAQPFSLWIDNWFWRSLGTSPFTGHLSAKSDDFSVALTTFEKGPYVIPGEKGYIKKHEMLPLASHKISHPFVAVQGTLQLGNGVPIVVEGQAWISQEWSSDLAVQDRQGWDWFVFNLDEETTLSVSHYRYAKQSPYVFGTLSKRDGTSLNLSSDKLLVEPIRVSRLNDGRSVPLQWSIRVPDQNIDLTTEAINQEMWLPFVVPFWQGTVHTTGSHQGSGFMQLAGY</sequence>
<dbReference type="Gene3D" id="2.40.370.10">
    <property type="entry name" value="AttH-like domain"/>
    <property type="match status" value="2"/>
</dbReference>
<dbReference type="PANTHER" id="PTHR38591">
    <property type="entry name" value="HYDROLASE"/>
    <property type="match status" value="1"/>
</dbReference>
<dbReference type="EMBL" id="JAUFQC010000001">
    <property type="protein sequence ID" value="MDN3609862.1"/>
    <property type="molecule type" value="Genomic_DNA"/>
</dbReference>
<dbReference type="Pfam" id="PF07143">
    <property type="entry name" value="CrtC"/>
    <property type="match status" value="1"/>
</dbReference>
<dbReference type="RefSeq" id="WP_170883574.1">
    <property type="nucleotide sequence ID" value="NZ_JABEYA020000012.1"/>
</dbReference>
<keyword evidence="1" id="KW-0472">Membrane</keyword>
<dbReference type="PANTHER" id="PTHR38591:SF1">
    <property type="entry name" value="BLL1000 PROTEIN"/>
    <property type="match status" value="1"/>
</dbReference>
<proteinExistence type="predicted"/>
<evidence type="ECO:0000259" key="2">
    <source>
        <dbReference type="Pfam" id="PF07143"/>
    </source>
</evidence>
<accession>A0ABT8BUR3</accession>
<dbReference type="Proteomes" id="UP001238540">
    <property type="component" value="Unassembled WGS sequence"/>
</dbReference>
<keyword evidence="1" id="KW-0812">Transmembrane</keyword>
<keyword evidence="1" id="KW-1133">Transmembrane helix</keyword>
<keyword evidence="4" id="KW-1185">Reference proteome</keyword>
<dbReference type="SUPFAM" id="SSF159245">
    <property type="entry name" value="AttH-like"/>
    <property type="match status" value="1"/>
</dbReference>
<protein>
    <submittedName>
        <fullName evidence="3">Lipocalin-like domain-containing protein</fullName>
    </submittedName>
</protein>
<dbReference type="Pfam" id="PF17186">
    <property type="entry name" value="Lipocalin_9"/>
    <property type="match status" value="1"/>
</dbReference>
<comment type="caution">
    <text evidence="3">The sequence shown here is derived from an EMBL/GenBank/DDBJ whole genome shotgun (WGS) entry which is preliminary data.</text>
</comment>
<gene>
    <name evidence="3" type="ORF">QWZ16_09145</name>
</gene>
<evidence type="ECO:0000313" key="4">
    <source>
        <dbReference type="Proteomes" id="UP001238540"/>
    </source>
</evidence>
<evidence type="ECO:0000256" key="1">
    <source>
        <dbReference type="SAM" id="Phobius"/>
    </source>
</evidence>
<dbReference type="InterPro" id="IPR023374">
    <property type="entry name" value="AttH-like_dom_sf"/>
</dbReference>
<evidence type="ECO:0000313" key="3">
    <source>
        <dbReference type="EMBL" id="MDN3609862.1"/>
    </source>
</evidence>
<feature type="transmembrane region" description="Helical" evidence="1">
    <location>
        <begin position="12"/>
        <end position="32"/>
    </location>
</feature>
<name>A0ABT8BUR3_9VIBR</name>
<feature type="domain" description="AttH" evidence="2">
    <location>
        <begin position="79"/>
        <end position="248"/>
    </location>
</feature>
<reference evidence="4" key="1">
    <citation type="journal article" date="2019" name="Int. J. Syst. Evol. Microbiol.">
        <title>The Global Catalogue of Microorganisms (GCM) 10K type strain sequencing project: providing services to taxonomists for standard genome sequencing and annotation.</title>
        <authorList>
            <consortium name="The Broad Institute Genomics Platform"/>
            <consortium name="The Broad Institute Genome Sequencing Center for Infectious Disease"/>
            <person name="Wu L."/>
            <person name="Ma J."/>
        </authorList>
    </citation>
    <scope>NUCLEOTIDE SEQUENCE [LARGE SCALE GENOMIC DNA]</scope>
    <source>
        <strain evidence="4">CECT 7398</strain>
    </source>
</reference>
<organism evidence="3 4">
    <name type="scientific">Vibrio ostreicida</name>
    <dbReference type="NCBI Taxonomy" id="526588"/>
    <lineage>
        <taxon>Bacteria</taxon>
        <taxon>Pseudomonadati</taxon>
        <taxon>Pseudomonadota</taxon>
        <taxon>Gammaproteobacteria</taxon>
        <taxon>Vibrionales</taxon>
        <taxon>Vibrionaceae</taxon>
        <taxon>Vibrio</taxon>
    </lineage>
</organism>
<dbReference type="InterPro" id="IPR010791">
    <property type="entry name" value="AttH_dom"/>
</dbReference>